<protein>
    <submittedName>
        <fullName evidence="2">Uncharacterized protein</fullName>
    </submittedName>
</protein>
<evidence type="ECO:0000313" key="3">
    <source>
        <dbReference type="Proteomes" id="UP000027093"/>
    </source>
</evidence>
<evidence type="ECO:0000313" key="2">
    <source>
        <dbReference type="EMBL" id="AIC15635.1"/>
    </source>
</evidence>
<keyword evidence="3" id="KW-1185">Reference proteome</keyword>
<reference evidence="2 3" key="1">
    <citation type="journal article" date="2014" name="Int. J. Syst. Evol. Microbiol.">
        <title>Nitrososphaera viennensis gen. nov., sp. nov., an aerobic and mesophilic, ammonia-oxidizing archaeon from soil and a member of the archaeal phylum Thaumarchaeota.</title>
        <authorList>
            <person name="Stieglmeier M."/>
            <person name="Klingl A."/>
            <person name="Alves R.J."/>
            <person name="Rittmann S.K."/>
            <person name="Melcher M."/>
            <person name="Leisch N."/>
            <person name="Schleper C."/>
        </authorList>
    </citation>
    <scope>NUCLEOTIDE SEQUENCE [LARGE SCALE GENOMIC DNA]</scope>
    <source>
        <strain evidence="2">EN76</strain>
    </source>
</reference>
<dbReference type="Proteomes" id="UP000027093">
    <property type="component" value="Chromosome"/>
</dbReference>
<sequence length="190" mass="21059">MSGKGGKRDDSYFAADRRKRKKYMMIIVPIIAAVVAIGAVSALLYKPPEVQAISGVECHPAEVTNYHVHSHLDVFVDGKNQTVPANIGIMSSPRCLFWLHTHDTTGTIHVEAPQQRAFTLGQFMDIWSQTHSGSKSFFDSVAGKPLKAYDNGTEFQGDYRNIQLESRKQIVLAYGNPPAEIPTHDFGSLR</sequence>
<dbReference type="GeneID" id="74946659"/>
<dbReference type="OrthoDB" id="11685at2157"/>
<dbReference type="KEGG" id="nvn:NVIE_013950"/>
<keyword evidence="1" id="KW-1133">Transmembrane helix</keyword>
<dbReference type="RefSeq" id="WP_075054604.1">
    <property type="nucleotide sequence ID" value="NZ_CP007536.1"/>
</dbReference>
<proteinExistence type="predicted"/>
<keyword evidence="1" id="KW-0472">Membrane</keyword>
<evidence type="ECO:0000256" key="1">
    <source>
        <dbReference type="SAM" id="Phobius"/>
    </source>
</evidence>
<accession>A0A060HK17</accession>
<keyword evidence="1" id="KW-0812">Transmembrane</keyword>
<dbReference type="EMBL" id="CP007536">
    <property type="protein sequence ID" value="AIC15635.1"/>
    <property type="molecule type" value="Genomic_DNA"/>
</dbReference>
<feature type="transmembrane region" description="Helical" evidence="1">
    <location>
        <begin position="23"/>
        <end position="45"/>
    </location>
</feature>
<organism evidence="2 3">
    <name type="scientific">Nitrososphaera viennensis EN76</name>
    <dbReference type="NCBI Taxonomy" id="926571"/>
    <lineage>
        <taxon>Archaea</taxon>
        <taxon>Nitrososphaerota</taxon>
        <taxon>Nitrososphaeria</taxon>
        <taxon>Nitrososphaerales</taxon>
        <taxon>Nitrososphaeraceae</taxon>
        <taxon>Nitrososphaera</taxon>
    </lineage>
</organism>
<gene>
    <name evidence="2" type="ORF">NVIE_013950</name>
</gene>
<dbReference type="AlphaFoldDB" id="A0A060HK17"/>
<name>A0A060HK17_9ARCH</name>
<dbReference type="HOGENOM" id="CLU_101753_0_0_2"/>
<dbReference type="STRING" id="926571.NVIE_013950"/>